<feature type="repeat" description="Hemopexin" evidence="6">
    <location>
        <begin position="91"/>
        <end position="143"/>
    </location>
</feature>
<dbReference type="GO" id="GO:0005615">
    <property type="term" value="C:extracellular space"/>
    <property type="evidence" value="ECO:0007669"/>
    <property type="project" value="TreeGrafter"/>
</dbReference>
<dbReference type="InterPro" id="IPR036375">
    <property type="entry name" value="Hemopexin-like_dom_sf"/>
</dbReference>
<dbReference type="PROSITE" id="PS51642">
    <property type="entry name" value="HEMOPEXIN_2"/>
    <property type="match status" value="4"/>
</dbReference>
<dbReference type="InterPro" id="IPR051298">
    <property type="entry name" value="Heme_transport/Cell_adhesion"/>
</dbReference>
<dbReference type="Gene3D" id="2.110.10.10">
    <property type="entry name" value="Hemopexin-like domain"/>
    <property type="match status" value="2"/>
</dbReference>
<dbReference type="Proteomes" id="UP001178508">
    <property type="component" value="Chromosome 18"/>
</dbReference>
<dbReference type="PANTHER" id="PTHR22917:SF10">
    <property type="entry name" value="HEMOPEXIN"/>
    <property type="match status" value="1"/>
</dbReference>
<evidence type="ECO:0000256" key="6">
    <source>
        <dbReference type="PROSITE-ProRule" id="PRU01011"/>
    </source>
</evidence>
<accession>A0AAV1H243</accession>
<dbReference type="CDD" id="cd00094">
    <property type="entry name" value="HX"/>
    <property type="match status" value="1"/>
</dbReference>
<dbReference type="SUPFAM" id="SSF50923">
    <property type="entry name" value="Hemopexin-like domain"/>
    <property type="match status" value="2"/>
</dbReference>
<evidence type="ECO:0000256" key="4">
    <source>
        <dbReference type="ARBA" id="ARBA00022737"/>
    </source>
</evidence>
<evidence type="ECO:0000256" key="3">
    <source>
        <dbReference type="ARBA" id="ARBA00022729"/>
    </source>
</evidence>
<name>A0AAV1H243_XYRNO</name>
<protein>
    <recommendedName>
        <fullName evidence="10">Hemopexin</fullName>
    </recommendedName>
</protein>
<keyword evidence="5" id="KW-0325">Glycoprotein</keyword>
<keyword evidence="4" id="KW-0677">Repeat</keyword>
<proteinExistence type="predicted"/>
<evidence type="ECO:0000256" key="7">
    <source>
        <dbReference type="SAM" id="SignalP"/>
    </source>
</evidence>
<dbReference type="InterPro" id="IPR018487">
    <property type="entry name" value="Hemopexin-like_repeat"/>
</dbReference>
<keyword evidence="9" id="KW-1185">Reference proteome</keyword>
<feature type="signal peptide" evidence="7">
    <location>
        <begin position="1"/>
        <end position="19"/>
    </location>
</feature>
<evidence type="ECO:0000313" key="8">
    <source>
        <dbReference type="EMBL" id="CAJ1079833.1"/>
    </source>
</evidence>
<gene>
    <name evidence="8" type="ORF">XNOV1_A043510</name>
</gene>
<dbReference type="InterPro" id="IPR000585">
    <property type="entry name" value="Hemopexin-like_dom"/>
</dbReference>
<dbReference type="SMART" id="SM00120">
    <property type="entry name" value="HX"/>
    <property type="match status" value="4"/>
</dbReference>
<feature type="chain" id="PRO_5043314792" description="Hemopexin" evidence="7">
    <location>
        <begin position="20"/>
        <end position="438"/>
    </location>
</feature>
<feature type="repeat" description="Hemopexin" evidence="6">
    <location>
        <begin position="189"/>
        <end position="235"/>
    </location>
</feature>
<evidence type="ECO:0000256" key="5">
    <source>
        <dbReference type="ARBA" id="ARBA00023180"/>
    </source>
</evidence>
<evidence type="ECO:0008006" key="10">
    <source>
        <dbReference type="Google" id="ProtNLM"/>
    </source>
</evidence>
<feature type="repeat" description="Hemopexin" evidence="6">
    <location>
        <begin position="144"/>
        <end position="188"/>
    </location>
</feature>
<feature type="repeat" description="Hemopexin" evidence="6">
    <location>
        <begin position="387"/>
        <end position="436"/>
    </location>
</feature>
<dbReference type="Pfam" id="PF00045">
    <property type="entry name" value="Hemopexin"/>
    <property type="match status" value="1"/>
</dbReference>
<dbReference type="EMBL" id="OY660881">
    <property type="protein sequence ID" value="CAJ1079833.1"/>
    <property type="molecule type" value="Genomic_DNA"/>
</dbReference>
<comment type="subcellular location">
    <subcellularLocation>
        <location evidence="1">Secreted</location>
    </subcellularLocation>
</comment>
<evidence type="ECO:0000256" key="2">
    <source>
        <dbReference type="ARBA" id="ARBA00022525"/>
    </source>
</evidence>
<sequence>MKLLVHTLCLCLALALAWADVLEENPHDDLHHTDPHGHPPDRCEGIEMDAATVNEAGVPYVFKGHSLFKGFHGEAEPTNETFTGHDDNFHLSHIDAAFHMHNEHNASEHDHTFIFSGPSVYRFHQHKLEEGYPKPISNEFHGIPDHLDAAVECPKGDCEDDLVIFFKGHEIFHFNINSKSVAVKEYESMPNCTSAFRFMGNYYCFHGHMFSKFDPKTGEVHGKYPKEARDFFMRCSKFSNESNHVERERCSRVPLDAITADSAGHIYAFRGHYFLRKDDANDTMTADTIGHLFKEVHSDVDAVFSHHNHLHMFKGENAYAYNVAEPHDHLDGNPKTVKEVLGLDGPIDAAFICEGDIAHVIRGPNMISVDMKANPPAAVIEHPISIFKKVDAAMCHGGGLKVIVGNHFYHFDDPMGLVSATTAPEPHKVSMELFGCDH</sequence>
<organism evidence="8 9">
    <name type="scientific">Xyrichtys novacula</name>
    <name type="common">Pearly razorfish</name>
    <name type="synonym">Hemipteronotus novacula</name>
    <dbReference type="NCBI Taxonomy" id="13765"/>
    <lineage>
        <taxon>Eukaryota</taxon>
        <taxon>Metazoa</taxon>
        <taxon>Chordata</taxon>
        <taxon>Craniata</taxon>
        <taxon>Vertebrata</taxon>
        <taxon>Euteleostomi</taxon>
        <taxon>Actinopterygii</taxon>
        <taxon>Neopterygii</taxon>
        <taxon>Teleostei</taxon>
        <taxon>Neoteleostei</taxon>
        <taxon>Acanthomorphata</taxon>
        <taxon>Eupercaria</taxon>
        <taxon>Labriformes</taxon>
        <taxon>Labridae</taxon>
        <taxon>Xyrichtys</taxon>
    </lineage>
</organism>
<evidence type="ECO:0000256" key="1">
    <source>
        <dbReference type="ARBA" id="ARBA00004613"/>
    </source>
</evidence>
<evidence type="ECO:0000313" key="9">
    <source>
        <dbReference type="Proteomes" id="UP001178508"/>
    </source>
</evidence>
<reference evidence="8" key="1">
    <citation type="submission" date="2023-08" db="EMBL/GenBank/DDBJ databases">
        <authorList>
            <person name="Alioto T."/>
            <person name="Alioto T."/>
            <person name="Gomez Garrido J."/>
        </authorList>
    </citation>
    <scope>NUCLEOTIDE SEQUENCE</scope>
</reference>
<dbReference type="PANTHER" id="PTHR22917">
    <property type="entry name" value="HEMOPEXIN DOMAIN-CONTAINING PROTEIN"/>
    <property type="match status" value="1"/>
</dbReference>
<dbReference type="AlphaFoldDB" id="A0AAV1H243"/>
<keyword evidence="2" id="KW-0964">Secreted</keyword>
<keyword evidence="3 7" id="KW-0732">Signal</keyword>